<dbReference type="EMBL" id="AECT01000004">
    <property type="protein sequence ID" value="EFU23115.1"/>
    <property type="molecule type" value="Genomic_DNA"/>
</dbReference>
<dbReference type="Proteomes" id="UP000002973">
    <property type="component" value="Unassembled WGS sequence"/>
</dbReference>
<reference evidence="1 2" key="1">
    <citation type="submission" date="2010-11" db="EMBL/GenBank/DDBJ databases">
        <authorList>
            <person name="Weinstock G."/>
            <person name="Sodergren E."/>
            <person name="Clifton S."/>
            <person name="Fulton L."/>
            <person name="Fulton B."/>
            <person name="Courtney L."/>
            <person name="Fronick C."/>
            <person name="Harrison M."/>
            <person name="Strong C."/>
            <person name="Farmer C."/>
            <person name="Delahaunty K."/>
            <person name="Markovic C."/>
            <person name="Hall O."/>
            <person name="Minx P."/>
            <person name="Tomlinson C."/>
            <person name="Mitreva M."/>
            <person name="Hou S."/>
            <person name="Chen J."/>
            <person name="Wollam A."/>
            <person name="Pepin K.H."/>
            <person name="Johnson M."/>
            <person name="Bhonagiri V."/>
            <person name="Zhang X."/>
            <person name="Suruliraj S."/>
            <person name="Warren W."/>
            <person name="Chinwalla A."/>
            <person name="Mardis E.R."/>
            <person name="Wilson R.K."/>
        </authorList>
    </citation>
    <scope>NUCLEOTIDE SEQUENCE [LARGE SCALE GENOMIC DNA]</scope>
    <source>
        <strain evidence="1 2">F0211</strain>
    </source>
</reference>
<sequence length="41" mass="4794">MDYQKLGFPQLLFCYKDYEKSPRDLVCATRAGIGNILIQHF</sequence>
<proteinExistence type="predicted"/>
<accession>E6IZ76</accession>
<dbReference type="AlphaFoldDB" id="E6IZ76"/>
<name>E6IZ76_STRAP</name>
<gene>
    <name evidence="1" type="ORF">HMPREF0813_00357</name>
</gene>
<organism evidence="1 2">
    <name type="scientific">Streptococcus anginosus F0211</name>
    <dbReference type="NCBI Taxonomy" id="706437"/>
    <lineage>
        <taxon>Bacteria</taxon>
        <taxon>Bacillati</taxon>
        <taxon>Bacillota</taxon>
        <taxon>Bacilli</taxon>
        <taxon>Lactobacillales</taxon>
        <taxon>Streptococcaceae</taxon>
        <taxon>Streptococcus</taxon>
        <taxon>Streptococcus anginosus group</taxon>
    </lineage>
</organism>
<protein>
    <submittedName>
        <fullName evidence="1">Uncharacterized protein</fullName>
    </submittedName>
</protein>
<evidence type="ECO:0000313" key="1">
    <source>
        <dbReference type="EMBL" id="EFU23115.1"/>
    </source>
</evidence>
<evidence type="ECO:0000313" key="2">
    <source>
        <dbReference type="Proteomes" id="UP000002973"/>
    </source>
</evidence>
<comment type="caution">
    <text evidence="1">The sequence shown here is derived from an EMBL/GenBank/DDBJ whole genome shotgun (WGS) entry which is preliminary data.</text>
</comment>